<accession>A0A0E2MG03</accession>
<evidence type="ECO:0000256" key="1">
    <source>
        <dbReference type="ARBA" id="ARBA00010838"/>
    </source>
</evidence>
<feature type="active site" description="Nucleophile" evidence="4">
    <location>
        <position position="373"/>
    </location>
</feature>
<dbReference type="PANTHER" id="PTHR10353">
    <property type="entry name" value="GLYCOSYL HYDROLASE"/>
    <property type="match status" value="1"/>
</dbReference>
<keyword evidence="2 6" id="KW-0378">Hydrolase</keyword>
<dbReference type="InterPro" id="IPR001360">
    <property type="entry name" value="Glyco_hydro_1"/>
</dbReference>
<dbReference type="InterPro" id="IPR033132">
    <property type="entry name" value="GH_1_N_CS"/>
</dbReference>
<comment type="similarity">
    <text evidence="1 5">Belongs to the glycosyl hydrolase 1 family.</text>
</comment>
<name>A0A0E2MG03_LACPA</name>
<dbReference type="PROSITE" id="PS00653">
    <property type="entry name" value="GLYCOSYL_HYDROL_F1_2"/>
    <property type="match status" value="1"/>
</dbReference>
<reference evidence="7 8" key="1">
    <citation type="journal article" date="2015" name="J. Am. Soc. Brew. Chem.">
        <title>Dissolved carbon dioxide selects for lactic acid bacteria able to grow in and spoil packaged beer.</title>
        <authorList>
            <person name="Bergsveinson J."/>
            <person name="Redekop A."/>
            <person name="Zoerb S."/>
            <person name="Ziola B."/>
        </authorList>
    </citation>
    <scope>NUCLEOTIDE SEQUENCE [LARGE SCALE GENOMIC DNA]</scope>
    <source>
        <strain evidence="7 8">CCC B1205</strain>
    </source>
</reference>
<dbReference type="AlphaFoldDB" id="A0A0E2MG03"/>
<evidence type="ECO:0000313" key="7">
    <source>
        <dbReference type="EMBL" id="POE40052.1"/>
    </source>
</evidence>
<dbReference type="OrthoDB" id="1688691at2"/>
<dbReference type="GO" id="GO:0005829">
    <property type="term" value="C:cytosol"/>
    <property type="evidence" value="ECO:0007669"/>
    <property type="project" value="TreeGrafter"/>
</dbReference>
<comment type="caution">
    <text evidence="7">The sequence shown here is derived from an EMBL/GenBank/DDBJ whole genome shotgun (WGS) entry which is preliminary data.</text>
</comment>
<dbReference type="Gene3D" id="3.20.20.80">
    <property type="entry name" value="Glycosidases"/>
    <property type="match status" value="1"/>
</dbReference>
<dbReference type="PRINTS" id="PR00131">
    <property type="entry name" value="GLHYDRLASE1"/>
</dbReference>
<dbReference type="Proteomes" id="UP000237433">
    <property type="component" value="Unassembled WGS sequence"/>
</dbReference>
<dbReference type="FunFam" id="3.20.20.80:FF:000004">
    <property type="entry name" value="Beta-glucosidase 6-phospho-beta-glucosidase"/>
    <property type="match status" value="1"/>
</dbReference>
<evidence type="ECO:0000256" key="5">
    <source>
        <dbReference type="RuleBase" id="RU003690"/>
    </source>
</evidence>
<dbReference type="InterPro" id="IPR017853">
    <property type="entry name" value="GH"/>
</dbReference>
<dbReference type="SUPFAM" id="SSF51445">
    <property type="entry name" value="(Trans)glycosidases"/>
    <property type="match status" value="1"/>
</dbReference>
<sequence>MNKDFLWGGAVAAHQVEGAYLDGQKGLSIADVMTSGTSDQARKITAGIKDGEYYPNHNAIDFYHHYEEDIKLFAEMGFKCFRTSIAWSRLFPEGDEEVPNEEGLKFYDDLIDTLIKYNIQPIITLSHFEMPYALVVKYGGWRNRQMIGFFTKFATTCFERYHSKVKYWLTFNEINNQSLTENPIFAFTNSGLKFKEGEDREQLVYQASHYEFVASALAVKEGHEIDPQLMIGCMVAASPYYPNTPNPDDLLKAQWMNRTQYFYSDVQCRGFYPEYMIKHWERKGYSIDITQSDLSILKEGVVDYIGFSYYLSSTVSANSKLKRIGSGNASGSDTVENPYLTRSQWGWTIDPQGLRYYINEMYDRYHLPLFIVENGLGAEDGTDSDGEIHDQYRINYLRDHIIEMKKAIDVDGNDVMGYTVWGCIDPVSFTTGQMSKRYGMIYVDVNDKGEGTLQRKKKDSFAWYKRVISSNGEVLN</sequence>
<dbReference type="PROSITE" id="PS00572">
    <property type="entry name" value="GLYCOSYL_HYDROL_F1_1"/>
    <property type="match status" value="1"/>
</dbReference>
<accession>A0A2S3UBP0</accession>
<dbReference type="EMBL" id="LGIY01000029">
    <property type="protein sequence ID" value="POE40052.1"/>
    <property type="molecule type" value="Genomic_DNA"/>
</dbReference>
<dbReference type="InterPro" id="IPR018120">
    <property type="entry name" value="Glyco_hydro_1_AS"/>
</dbReference>
<dbReference type="GO" id="GO:0016052">
    <property type="term" value="P:carbohydrate catabolic process"/>
    <property type="evidence" value="ECO:0007669"/>
    <property type="project" value="TreeGrafter"/>
</dbReference>
<evidence type="ECO:0000256" key="6">
    <source>
        <dbReference type="RuleBase" id="RU004468"/>
    </source>
</evidence>
<dbReference type="RefSeq" id="WP_003586114.1">
    <property type="nucleotide sequence ID" value="NZ_AFYT01000056.1"/>
</dbReference>
<evidence type="ECO:0000313" key="8">
    <source>
        <dbReference type="Proteomes" id="UP000237433"/>
    </source>
</evidence>
<evidence type="ECO:0000256" key="2">
    <source>
        <dbReference type="ARBA" id="ARBA00022801"/>
    </source>
</evidence>
<dbReference type="GO" id="GO:0008422">
    <property type="term" value="F:beta-glucosidase activity"/>
    <property type="evidence" value="ECO:0007669"/>
    <property type="project" value="TreeGrafter"/>
</dbReference>
<proteinExistence type="inferred from homology"/>
<organism evidence="7 8">
    <name type="scientific">Lacticaseibacillus paracasei</name>
    <name type="common">Lactobacillus paracasei</name>
    <dbReference type="NCBI Taxonomy" id="1597"/>
    <lineage>
        <taxon>Bacteria</taxon>
        <taxon>Bacillati</taxon>
        <taxon>Bacillota</taxon>
        <taxon>Bacilli</taxon>
        <taxon>Lactobacillales</taxon>
        <taxon>Lactobacillaceae</taxon>
        <taxon>Lacticaseibacillus</taxon>
    </lineage>
</organism>
<dbReference type="Pfam" id="PF00232">
    <property type="entry name" value="Glyco_hydro_1"/>
    <property type="match status" value="1"/>
</dbReference>
<gene>
    <name evidence="7" type="ORF">ACX51_13430</name>
</gene>
<evidence type="ECO:0000256" key="3">
    <source>
        <dbReference type="ARBA" id="ARBA00023295"/>
    </source>
</evidence>
<dbReference type="NCBIfam" id="NF007154">
    <property type="entry name" value="PRK09589.1"/>
    <property type="match status" value="1"/>
</dbReference>
<dbReference type="PANTHER" id="PTHR10353:SF122">
    <property type="entry name" value="6-PHOSPHO-BETA-GLUCOSIDASE ASCB-RELATED"/>
    <property type="match status" value="1"/>
</dbReference>
<keyword evidence="3 6" id="KW-0326">Glycosidase</keyword>
<evidence type="ECO:0000256" key="4">
    <source>
        <dbReference type="PROSITE-ProRule" id="PRU10055"/>
    </source>
</evidence>
<protein>
    <submittedName>
        <fullName evidence="7">Aryl-phospho-beta-D-glucosidase</fullName>
    </submittedName>
</protein>